<dbReference type="Proteomes" id="UP000821866">
    <property type="component" value="Chromosome 4"/>
</dbReference>
<dbReference type="GO" id="GO:0009395">
    <property type="term" value="P:phospholipid catabolic process"/>
    <property type="evidence" value="ECO:0007669"/>
    <property type="project" value="TreeGrafter"/>
</dbReference>
<keyword evidence="6" id="KW-0325">Glycoprotein</keyword>
<keyword evidence="9" id="KW-1185">Reference proteome</keyword>
<dbReference type="GO" id="GO:0004620">
    <property type="term" value="F:phospholipase activity"/>
    <property type="evidence" value="ECO:0007669"/>
    <property type="project" value="InterPro"/>
</dbReference>
<dbReference type="OMA" id="KEIETAW"/>
<comment type="function">
    <text evidence="7">Putative phospholipase.</text>
</comment>
<dbReference type="Gene3D" id="3.60.60.30">
    <property type="match status" value="1"/>
</dbReference>
<evidence type="ECO:0000256" key="2">
    <source>
        <dbReference type="ARBA" id="ARBA00022729"/>
    </source>
</evidence>
<dbReference type="PANTHER" id="PTHR12370">
    <property type="entry name" value="PHOSPHOLIPASE B-RELATED"/>
    <property type="match status" value="1"/>
</dbReference>
<comment type="caution">
    <text evidence="8">The sequence shown here is derived from an EMBL/GenBank/DDBJ whole genome shotgun (WGS) entry which is preliminary data.</text>
</comment>
<comment type="similarity">
    <text evidence="1 7">Belongs to the phospholipase B-like family.</text>
</comment>
<dbReference type="AlphaFoldDB" id="A0A9J6DYE8"/>
<keyword evidence="3 7" id="KW-0378">Hydrolase</keyword>
<proteinExistence type="inferred from homology"/>
<protein>
    <recommendedName>
        <fullName evidence="7">Phospholipase B-like</fullName>
        <ecNumber evidence="7">3.1.1.-</ecNumber>
    </recommendedName>
</protein>
<evidence type="ECO:0000256" key="1">
    <source>
        <dbReference type="ARBA" id="ARBA00007835"/>
    </source>
</evidence>
<dbReference type="EMBL" id="JABSTU010000006">
    <property type="protein sequence ID" value="KAH8026930.1"/>
    <property type="molecule type" value="Genomic_DNA"/>
</dbReference>
<dbReference type="InterPro" id="IPR007000">
    <property type="entry name" value="PLipase_B-like"/>
</dbReference>
<accession>A0A9J6DYE8</accession>
<dbReference type="OrthoDB" id="6488257at2759"/>
<reference evidence="8" key="1">
    <citation type="journal article" date="2020" name="Cell">
        <title>Large-Scale Comparative Analyses of Tick Genomes Elucidate Their Genetic Diversity and Vector Capacities.</title>
        <authorList>
            <consortium name="Tick Genome and Microbiome Consortium (TIGMIC)"/>
            <person name="Jia N."/>
            <person name="Wang J."/>
            <person name="Shi W."/>
            <person name="Du L."/>
            <person name="Sun Y."/>
            <person name="Zhan W."/>
            <person name="Jiang J.F."/>
            <person name="Wang Q."/>
            <person name="Zhang B."/>
            <person name="Ji P."/>
            <person name="Bell-Sakyi L."/>
            <person name="Cui X.M."/>
            <person name="Yuan T.T."/>
            <person name="Jiang B.G."/>
            <person name="Yang W.F."/>
            <person name="Lam T.T."/>
            <person name="Chang Q.C."/>
            <person name="Ding S.J."/>
            <person name="Wang X.J."/>
            <person name="Zhu J.G."/>
            <person name="Ruan X.D."/>
            <person name="Zhao L."/>
            <person name="Wei J.T."/>
            <person name="Ye R.Z."/>
            <person name="Que T.C."/>
            <person name="Du C.H."/>
            <person name="Zhou Y.H."/>
            <person name="Cheng J.X."/>
            <person name="Dai P.F."/>
            <person name="Guo W.B."/>
            <person name="Han X.H."/>
            <person name="Huang E.J."/>
            <person name="Li L.F."/>
            <person name="Wei W."/>
            <person name="Gao Y.C."/>
            <person name="Liu J.Z."/>
            <person name="Shao H.Z."/>
            <person name="Wang X."/>
            <person name="Wang C.C."/>
            <person name="Yang T.C."/>
            <person name="Huo Q.B."/>
            <person name="Li W."/>
            <person name="Chen H.Y."/>
            <person name="Chen S.E."/>
            <person name="Zhou L.G."/>
            <person name="Ni X.B."/>
            <person name="Tian J.H."/>
            <person name="Sheng Y."/>
            <person name="Liu T."/>
            <person name="Pan Y.S."/>
            <person name="Xia L.Y."/>
            <person name="Li J."/>
            <person name="Zhao F."/>
            <person name="Cao W.C."/>
        </authorList>
    </citation>
    <scope>NUCLEOTIDE SEQUENCE</scope>
    <source>
        <strain evidence="8">Rmic-2018</strain>
    </source>
</reference>
<evidence type="ECO:0000256" key="6">
    <source>
        <dbReference type="ARBA" id="ARBA00023180"/>
    </source>
</evidence>
<reference evidence="8" key="2">
    <citation type="submission" date="2021-09" db="EMBL/GenBank/DDBJ databases">
        <authorList>
            <person name="Jia N."/>
            <person name="Wang J."/>
            <person name="Shi W."/>
            <person name="Du L."/>
            <person name="Sun Y."/>
            <person name="Zhan W."/>
            <person name="Jiang J."/>
            <person name="Wang Q."/>
            <person name="Zhang B."/>
            <person name="Ji P."/>
            <person name="Sakyi L.B."/>
            <person name="Cui X."/>
            <person name="Yuan T."/>
            <person name="Jiang B."/>
            <person name="Yang W."/>
            <person name="Lam T.T.-Y."/>
            <person name="Chang Q."/>
            <person name="Ding S."/>
            <person name="Wang X."/>
            <person name="Zhu J."/>
            <person name="Ruan X."/>
            <person name="Zhao L."/>
            <person name="Wei J."/>
            <person name="Que T."/>
            <person name="Du C."/>
            <person name="Cheng J."/>
            <person name="Dai P."/>
            <person name="Han X."/>
            <person name="Huang E."/>
            <person name="Gao Y."/>
            <person name="Liu J."/>
            <person name="Shao H."/>
            <person name="Ye R."/>
            <person name="Li L."/>
            <person name="Wei W."/>
            <person name="Wang X."/>
            <person name="Wang C."/>
            <person name="Huo Q."/>
            <person name="Li W."/>
            <person name="Guo W."/>
            <person name="Chen H."/>
            <person name="Chen S."/>
            <person name="Zhou L."/>
            <person name="Zhou L."/>
            <person name="Ni X."/>
            <person name="Tian J."/>
            <person name="Zhou Y."/>
            <person name="Sheng Y."/>
            <person name="Liu T."/>
            <person name="Pan Y."/>
            <person name="Xia L."/>
            <person name="Li J."/>
            <person name="Zhao F."/>
            <person name="Cao W."/>
        </authorList>
    </citation>
    <scope>NUCLEOTIDE SEQUENCE</scope>
    <source>
        <strain evidence="8">Rmic-2018</strain>
        <tissue evidence="8">Larvae</tissue>
    </source>
</reference>
<evidence type="ECO:0000256" key="4">
    <source>
        <dbReference type="ARBA" id="ARBA00022963"/>
    </source>
</evidence>
<evidence type="ECO:0000313" key="8">
    <source>
        <dbReference type="EMBL" id="KAH8026930.1"/>
    </source>
</evidence>
<dbReference type="PANTHER" id="PTHR12370:SF3">
    <property type="entry name" value="PHOSPHOLIPASE B-LIKE 2-RELATED"/>
    <property type="match status" value="1"/>
</dbReference>
<evidence type="ECO:0000256" key="7">
    <source>
        <dbReference type="RuleBase" id="RU364138"/>
    </source>
</evidence>
<keyword evidence="2" id="KW-0732">Signal</keyword>
<evidence type="ECO:0000256" key="3">
    <source>
        <dbReference type="ARBA" id="ARBA00022801"/>
    </source>
</evidence>
<evidence type="ECO:0000313" key="9">
    <source>
        <dbReference type="Proteomes" id="UP000821866"/>
    </source>
</evidence>
<organism evidence="8 9">
    <name type="scientific">Rhipicephalus microplus</name>
    <name type="common">Cattle tick</name>
    <name type="synonym">Boophilus microplus</name>
    <dbReference type="NCBI Taxonomy" id="6941"/>
    <lineage>
        <taxon>Eukaryota</taxon>
        <taxon>Metazoa</taxon>
        <taxon>Ecdysozoa</taxon>
        <taxon>Arthropoda</taxon>
        <taxon>Chelicerata</taxon>
        <taxon>Arachnida</taxon>
        <taxon>Acari</taxon>
        <taxon>Parasitiformes</taxon>
        <taxon>Ixodida</taxon>
        <taxon>Ixodoidea</taxon>
        <taxon>Ixodidae</taxon>
        <taxon>Rhipicephalinae</taxon>
        <taxon>Rhipicephalus</taxon>
        <taxon>Boophilus</taxon>
    </lineage>
</organism>
<dbReference type="Pfam" id="PF04916">
    <property type="entry name" value="Phospholip_B"/>
    <property type="match status" value="1"/>
</dbReference>
<keyword evidence="5 7" id="KW-0443">Lipid metabolism</keyword>
<dbReference type="GO" id="GO:0005576">
    <property type="term" value="C:extracellular region"/>
    <property type="evidence" value="ECO:0007669"/>
    <property type="project" value="TreeGrafter"/>
</dbReference>
<keyword evidence="4 7" id="KW-0442">Lipid degradation</keyword>
<sequence>MTAQPETVKKYGDLYTYDKCPRARMFQRDNDNLTDVDSVLTYLRYNDYKNDPLSRCNCTPPENPVLAISARTDLLDPNGQYDTPLMIRRAVGGIDAKVTSNELFPSLEFVGESGPTWRNQPPFQWSTSGLPGSHLGQPDKWQFKPVQHKWEPALRNISIS</sequence>
<dbReference type="VEuPathDB" id="VectorBase:LOC119168596"/>
<evidence type="ECO:0000256" key="5">
    <source>
        <dbReference type="ARBA" id="ARBA00023098"/>
    </source>
</evidence>
<name>A0A9J6DYE8_RHIMP</name>
<gene>
    <name evidence="8" type="ORF">HPB51_000277</name>
</gene>
<dbReference type="EC" id="3.1.1.-" evidence="7"/>